<dbReference type="InterPro" id="IPR002201">
    <property type="entry name" value="Glyco_trans_9"/>
</dbReference>
<keyword evidence="1" id="KW-0328">Glycosyltransferase</keyword>
<dbReference type="RefSeq" id="WP_349351775.1">
    <property type="nucleotide sequence ID" value="NZ_CP157804.1"/>
</dbReference>
<protein>
    <submittedName>
        <fullName evidence="3">Glycosyltransferase family 9 protein</fullName>
    </submittedName>
</protein>
<sequence>MRFLIIQQKMVGDVLASTILCEHLKTHFPDCEVHYVINESTLAVVEENPFVDKIILFKNEYRENKLAFFKFLKSLKREKYDATIDVYCKLESNLISYYSNADIKISYKKWYSKFIYTHLFSYTNNPNTTLGHAIENRLILLAPLIPELKQPNLAPKIYLCTPEKEQAKKLLTNHQIDTSKPLIMVGLLGSQPSKTYPLAYLAKTLDFISERYQVTFLLNYLPHQSASLDEFLDYCSPKTRNNIKEEVFCPSLRSFMAILDQCDAYIGNEGGSTNMAKAIGIPNFSIFSPWISKTAWLTFNQNQKNQAVHLADFAPEILEMPKKERKANAEALYQQFKPELFLEQLDSFLQSEVVSDQ</sequence>
<dbReference type="PANTHER" id="PTHR30160">
    <property type="entry name" value="TETRAACYLDISACCHARIDE 4'-KINASE-RELATED"/>
    <property type="match status" value="1"/>
</dbReference>
<gene>
    <name evidence="3" type="ORF">ABNE31_15430</name>
</gene>
<evidence type="ECO:0000256" key="1">
    <source>
        <dbReference type="ARBA" id="ARBA00022676"/>
    </source>
</evidence>
<dbReference type="Pfam" id="PF01075">
    <property type="entry name" value="Glyco_transf_9"/>
    <property type="match status" value="1"/>
</dbReference>
<proteinExistence type="predicted"/>
<dbReference type="CDD" id="cd03789">
    <property type="entry name" value="GT9_LPS_heptosyltransferase"/>
    <property type="match status" value="1"/>
</dbReference>
<name>A0AAU7MZY0_9FLAO</name>
<organism evidence="3">
    <name type="scientific">Flagellimonas sp. MMG031</name>
    <dbReference type="NCBI Taxonomy" id="3158549"/>
    <lineage>
        <taxon>Bacteria</taxon>
        <taxon>Pseudomonadati</taxon>
        <taxon>Bacteroidota</taxon>
        <taxon>Flavobacteriia</taxon>
        <taxon>Flavobacteriales</taxon>
        <taxon>Flavobacteriaceae</taxon>
        <taxon>Flagellimonas</taxon>
    </lineage>
</organism>
<accession>A0AAU7MZY0</accession>
<keyword evidence="2" id="KW-0808">Transferase</keyword>
<dbReference type="GO" id="GO:0008713">
    <property type="term" value="F:ADP-heptose-lipopolysaccharide heptosyltransferase activity"/>
    <property type="evidence" value="ECO:0007669"/>
    <property type="project" value="TreeGrafter"/>
</dbReference>
<evidence type="ECO:0000313" key="3">
    <source>
        <dbReference type="EMBL" id="XBQ22987.1"/>
    </source>
</evidence>
<dbReference type="GO" id="GO:0005829">
    <property type="term" value="C:cytosol"/>
    <property type="evidence" value="ECO:0007669"/>
    <property type="project" value="TreeGrafter"/>
</dbReference>
<reference evidence="3" key="1">
    <citation type="submission" date="2024-05" db="EMBL/GenBank/DDBJ databases">
        <title>Draft Genome Sequences of Flagellimonas sp. MMG031 and Marinobacter sp. MMG032 Isolated from the dinoflagellate Symbiodinium pilosum.</title>
        <authorList>
            <person name="Shikuma N.J."/>
            <person name="Farrell M.V."/>
        </authorList>
    </citation>
    <scope>NUCLEOTIDE SEQUENCE</scope>
    <source>
        <strain evidence="3">MMG031</strain>
    </source>
</reference>
<dbReference type="Gene3D" id="3.40.50.2000">
    <property type="entry name" value="Glycogen Phosphorylase B"/>
    <property type="match status" value="2"/>
</dbReference>
<dbReference type="SUPFAM" id="SSF53756">
    <property type="entry name" value="UDP-Glycosyltransferase/glycogen phosphorylase"/>
    <property type="match status" value="1"/>
</dbReference>
<dbReference type="AlphaFoldDB" id="A0AAU7MZY0"/>
<dbReference type="GO" id="GO:0009244">
    <property type="term" value="P:lipopolysaccharide core region biosynthetic process"/>
    <property type="evidence" value="ECO:0007669"/>
    <property type="project" value="TreeGrafter"/>
</dbReference>
<dbReference type="PANTHER" id="PTHR30160:SF7">
    <property type="entry name" value="ADP-HEPTOSE--LPS HEPTOSYLTRANSFERASE 2"/>
    <property type="match status" value="1"/>
</dbReference>
<dbReference type="KEGG" id="fld:ABNE31_15430"/>
<dbReference type="InterPro" id="IPR051199">
    <property type="entry name" value="LPS_LOS_Heptosyltrfase"/>
</dbReference>
<dbReference type="EMBL" id="CP157804">
    <property type="protein sequence ID" value="XBQ22987.1"/>
    <property type="molecule type" value="Genomic_DNA"/>
</dbReference>
<evidence type="ECO:0000256" key="2">
    <source>
        <dbReference type="ARBA" id="ARBA00022679"/>
    </source>
</evidence>